<feature type="compositionally biased region" description="Polar residues" evidence="6">
    <location>
        <begin position="214"/>
        <end position="224"/>
    </location>
</feature>
<dbReference type="GO" id="GO:0000228">
    <property type="term" value="C:nuclear chromosome"/>
    <property type="evidence" value="ECO:0007669"/>
    <property type="project" value="InterPro"/>
</dbReference>
<feature type="region of interest" description="Disordered" evidence="6">
    <location>
        <begin position="325"/>
        <end position="374"/>
    </location>
</feature>
<dbReference type="EMBL" id="AAYY01000011">
    <property type="protein sequence ID" value="EDP42459.1"/>
    <property type="molecule type" value="Genomic_DNA"/>
</dbReference>
<evidence type="ECO:0000256" key="4">
    <source>
        <dbReference type="ARBA" id="ARBA00023163"/>
    </source>
</evidence>
<evidence type="ECO:0008006" key="9">
    <source>
        <dbReference type="Google" id="ProtNLM"/>
    </source>
</evidence>
<name>A8Q873_MALGO</name>
<feature type="compositionally biased region" description="Polar residues" evidence="6">
    <location>
        <begin position="361"/>
        <end position="374"/>
    </location>
</feature>
<protein>
    <recommendedName>
        <fullName evidence="9">GATA-type domain-containing protein</fullName>
    </recommendedName>
</protein>
<keyword evidence="8" id="KW-1185">Reference proteome</keyword>
<feature type="compositionally biased region" description="Low complexity" evidence="6">
    <location>
        <begin position="25"/>
        <end position="37"/>
    </location>
</feature>
<proteinExistence type="inferred from homology"/>
<dbReference type="AlphaFoldDB" id="A8Q873"/>
<evidence type="ECO:0000256" key="1">
    <source>
        <dbReference type="ARBA" id="ARBA00004123"/>
    </source>
</evidence>
<feature type="region of interest" description="Disordered" evidence="6">
    <location>
        <begin position="660"/>
        <end position="686"/>
    </location>
</feature>
<feature type="compositionally biased region" description="Polar residues" evidence="6">
    <location>
        <begin position="933"/>
        <end position="951"/>
    </location>
</feature>
<dbReference type="VEuPathDB" id="FungiDB:MGL_3217"/>
<dbReference type="OrthoDB" id="515064at2759"/>
<comment type="caution">
    <text evidence="7">The sequence shown here is derived from an EMBL/GenBank/DDBJ whole genome shotgun (WGS) entry which is preliminary data.</text>
</comment>
<comment type="similarity">
    <text evidence="2">Belongs to the SNF5 family.</text>
</comment>
<feature type="region of interest" description="Disordered" evidence="6">
    <location>
        <begin position="816"/>
        <end position="845"/>
    </location>
</feature>
<evidence type="ECO:0000256" key="6">
    <source>
        <dbReference type="SAM" id="MobiDB-lite"/>
    </source>
</evidence>
<feature type="region of interest" description="Disordered" evidence="6">
    <location>
        <begin position="924"/>
        <end position="970"/>
    </location>
</feature>
<feature type="compositionally biased region" description="Low complexity" evidence="6">
    <location>
        <begin position="870"/>
        <end position="888"/>
    </location>
</feature>
<keyword evidence="3" id="KW-0805">Transcription regulation</keyword>
<dbReference type="InParanoid" id="A8Q873"/>
<feature type="compositionally biased region" description="Basic and acidic residues" evidence="6">
    <location>
        <begin position="816"/>
        <end position="825"/>
    </location>
</feature>
<dbReference type="RefSeq" id="XP_001729673.1">
    <property type="nucleotide sequence ID" value="XM_001729621.1"/>
</dbReference>
<dbReference type="KEGG" id="mgl:MGL_3217"/>
<feature type="compositionally biased region" description="Basic residues" evidence="6">
    <location>
        <begin position="826"/>
        <end position="836"/>
    </location>
</feature>
<dbReference type="Pfam" id="PF04855">
    <property type="entry name" value="SNF5"/>
    <property type="match status" value="1"/>
</dbReference>
<dbReference type="GO" id="GO:0006338">
    <property type="term" value="P:chromatin remodeling"/>
    <property type="evidence" value="ECO:0007669"/>
    <property type="project" value="InterPro"/>
</dbReference>
<evidence type="ECO:0000313" key="8">
    <source>
        <dbReference type="Proteomes" id="UP000008837"/>
    </source>
</evidence>
<dbReference type="OMA" id="LEHEPFK"/>
<keyword evidence="4" id="KW-0804">Transcription</keyword>
<evidence type="ECO:0000256" key="5">
    <source>
        <dbReference type="ARBA" id="ARBA00023242"/>
    </source>
</evidence>
<dbReference type="GeneID" id="5853979"/>
<feature type="compositionally biased region" description="Low complexity" evidence="6">
    <location>
        <begin position="186"/>
        <end position="199"/>
    </location>
</feature>
<dbReference type="PANTHER" id="PTHR10019">
    <property type="entry name" value="SNF5"/>
    <property type="match status" value="1"/>
</dbReference>
<feature type="region of interest" description="Disordered" evidence="6">
    <location>
        <begin position="1"/>
        <end position="69"/>
    </location>
</feature>
<feature type="region of interest" description="Disordered" evidence="6">
    <location>
        <begin position="865"/>
        <end position="898"/>
    </location>
</feature>
<accession>A8Q873</accession>
<evidence type="ECO:0000256" key="3">
    <source>
        <dbReference type="ARBA" id="ARBA00023015"/>
    </source>
</evidence>
<reference evidence="7 8" key="1">
    <citation type="journal article" date="2007" name="Proc. Natl. Acad. Sci. U.S.A.">
        <title>Dandruff-associated Malassezia genomes reveal convergent and divergent virulence traits shared with plant and human fungal pathogens.</title>
        <authorList>
            <person name="Xu J."/>
            <person name="Saunders C.W."/>
            <person name="Hu P."/>
            <person name="Grant R.A."/>
            <person name="Boekhout T."/>
            <person name="Kuramae E.E."/>
            <person name="Kronstad J.W."/>
            <person name="Deangelis Y.M."/>
            <person name="Reeder N.L."/>
            <person name="Johnstone K.R."/>
            <person name="Leland M."/>
            <person name="Fieno A.M."/>
            <person name="Begley W.M."/>
            <person name="Sun Y."/>
            <person name="Lacey M.P."/>
            <person name="Chaudhary T."/>
            <person name="Keough T."/>
            <person name="Chu L."/>
            <person name="Sears R."/>
            <person name="Yuan B."/>
            <person name="Dawson T.L.Jr."/>
        </authorList>
    </citation>
    <scope>NUCLEOTIDE SEQUENCE [LARGE SCALE GENOMIC DNA]</scope>
    <source>
        <strain evidence="8">ATCC MYA-4612 / CBS 7966</strain>
    </source>
</reference>
<dbReference type="Proteomes" id="UP000008837">
    <property type="component" value="Unassembled WGS sequence"/>
</dbReference>
<evidence type="ECO:0000256" key="2">
    <source>
        <dbReference type="ARBA" id="ARBA00010239"/>
    </source>
</evidence>
<keyword evidence="5" id="KW-0539">Nucleus</keyword>
<feature type="region of interest" description="Disordered" evidence="6">
    <location>
        <begin position="138"/>
        <end position="227"/>
    </location>
</feature>
<gene>
    <name evidence="7" type="ORF">MGL_3217</name>
</gene>
<evidence type="ECO:0000313" key="7">
    <source>
        <dbReference type="EMBL" id="EDP42459.1"/>
    </source>
</evidence>
<dbReference type="InterPro" id="IPR006939">
    <property type="entry name" value="SNF5"/>
</dbReference>
<sequence>MFPTVVSGQGGVWNAGDEAQPHIQPTPTSPVTVSPGSMMPPGPSFPASSTSIREAGSEPSAPVLPSTFLQASSTPSPLIPAPPAPINRSIDSRASPGFLHGVGSFPPTLAYSTGESLTISPQDTNMTNMTHPTAAQVAPVAKAGTPKKASSSGVASRPVGRPPLLGKPTGARRGRPPRNPRPPPEAANSSSTSNSLSYPAPAPGVIARPPLQPPVSSATHSFPASNPLAGSALRHGWTPSLTVQKQQALLTRAMQVSQAQNATNFTPFHALLQMGFLFVRHAQLPAMPSASLSDGVVLRLDEASSLGVLPPQLVSKTRMPMAGMSPSTSTMVHGVSSKSGTTVGSMPANSSSAFASPMSSTVPTTQPHHGQSGSISSFIDANTAPLASSSGWPELPTYFPGRAFVDGGAPPAKSAVDMPVTTQNTRLTKLPSTEPVDPKVWKPMSPKTKRELRATMESDAAFSTRKARQDKAMDTELYMRVSNLMQPSRPLPWWERSRAMDTSSSPHTGSLQIIFPAQRQRHWEHLGLQGMRTRLSLKGENAKRVSSLPETLVPIRLDLEHEPFKLRDTFLWNAVEDETSLDLFAASICEDLGVPPKVFMELIKVAVQSQVNEYATNMALRMSDNAEDDENTDGGGHLNEAAASIWLRLRERVLNQSTKHMPGTMEPVAENHDTPEASYLEDTENVPDNKIPDELRVLIKIDILVGGTHLIDQFEWDLLARHSHDAETFAATFAAELGLAGEFKTAIAHSIREQATNYLRALAVLGYPFNQLASLDEDIRASFLPAVSPSLISRPHESLDAYTPKLIQLNSTEVLHLEREHERESRRKRRQTKGRRGTQNVDIEPQRTIRSLPLYGFQGAMPEMERPQPARRAAAAAAASLASGSSTAPHELSPGVDESSVFLPSTKRIKHDWYDMYFRYPGGLGSESEARRTQPSTSSALDTMASSTTAKAPTLGTHPDPTFAPTPSLASRHVRPEDLERQHPTMHDGVWHCANCGMPGYLDAARRKGPAGEKTLCGPCGKYYHRHRRMPSVLYSRDPAHHSKKPRESTPVLDASALTHEQDVSLTENDQDTQGPPPLWLVHAVDACRSKYKNDRFFIQMRARPPDAIPDGDLWRIKCLDCPGKVYKPGPGESLANFEIHLKNRSHRLAVSRRLGGDDDLEFLVKSN</sequence>
<feature type="compositionally biased region" description="Low complexity" evidence="6">
    <location>
        <begin position="334"/>
        <end position="360"/>
    </location>
</feature>
<dbReference type="STRING" id="425265.A8Q873"/>
<organism evidence="7 8">
    <name type="scientific">Malassezia globosa (strain ATCC MYA-4612 / CBS 7966)</name>
    <name type="common">Dandruff-associated fungus</name>
    <dbReference type="NCBI Taxonomy" id="425265"/>
    <lineage>
        <taxon>Eukaryota</taxon>
        <taxon>Fungi</taxon>
        <taxon>Dikarya</taxon>
        <taxon>Basidiomycota</taxon>
        <taxon>Ustilaginomycotina</taxon>
        <taxon>Malasseziomycetes</taxon>
        <taxon>Malasseziales</taxon>
        <taxon>Malasseziaceae</taxon>
        <taxon>Malassezia</taxon>
    </lineage>
</organism>
<comment type="subcellular location">
    <subcellularLocation>
        <location evidence="1">Nucleus</location>
    </subcellularLocation>
</comment>